<dbReference type="InterPro" id="IPR014729">
    <property type="entry name" value="Rossmann-like_a/b/a_fold"/>
</dbReference>
<feature type="domain" description="DUF218" evidence="2">
    <location>
        <begin position="255"/>
        <end position="348"/>
    </location>
</feature>
<name>A0A3B7MVD1_9BACT</name>
<organism evidence="3 4">
    <name type="scientific">Paraflavitalea soli</name>
    <dbReference type="NCBI Taxonomy" id="2315862"/>
    <lineage>
        <taxon>Bacteria</taxon>
        <taxon>Pseudomonadati</taxon>
        <taxon>Bacteroidota</taxon>
        <taxon>Chitinophagia</taxon>
        <taxon>Chitinophagales</taxon>
        <taxon>Chitinophagaceae</taxon>
        <taxon>Paraflavitalea</taxon>
    </lineage>
</organism>
<dbReference type="CDD" id="cd06259">
    <property type="entry name" value="YdcF-like"/>
    <property type="match status" value="1"/>
</dbReference>
<sequence length="418" mass="47049">MVKAFLTIAMLIMATYLFAQQAVPDARYKLLTGNHVVQSKNYYLLTLLQEDKEARKLIESDTALSNLAQRKLAGLTNALKTCGNNAACYTENMKFSDQEIQTVSARLTALYSNNNGLGKLVKQHLVPSGTYVLFHKESSAELLRKAWEQDAMGINFAIGVYAEGKKANYPLIDSISVNVNNPRYGSFLYSPAYVVLQECMDSRLFFQVALTASLQFIELNERDQAADYEPMETTVNKAAYDRIRTLKWNTYKYSVILVPGAGPDDPAVPLSAGGMLRCRLAAIQYRKGLAPFIMVSGGKVHPYKTKYNEAEEMKRFLIQQLHIPENAVIMEPHARHTTTNMRNGVRLMFRYGMPMDKPGLTSTERGQSTWITGTLVERCKKELDEVPYKPGLRLSETEAEFYPLLDALHIDPTEPMDP</sequence>
<evidence type="ECO:0000256" key="1">
    <source>
        <dbReference type="SAM" id="SignalP"/>
    </source>
</evidence>
<feature type="signal peptide" evidence="1">
    <location>
        <begin position="1"/>
        <end position="19"/>
    </location>
</feature>
<proteinExistence type="predicted"/>
<keyword evidence="1" id="KW-0732">Signal</keyword>
<dbReference type="KEGG" id="pseg:D3H65_10500"/>
<feature type="chain" id="PRO_5017638616" evidence="1">
    <location>
        <begin position="20"/>
        <end position="418"/>
    </location>
</feature>
<gene>
    <name evidence="3" type="ORF">D3H65_10500</name>
</gene>
<protein>
    <submittedName>
        <fullName evidence="3">YdcF family protein</fullName>
    </submittedName>
</protein>
<dbReference type="Proteomes" id="UP000263900">
    <property type="component" value="Chromosome"/>
</dbReference>
<dbReference type="RefSeq" id="WP_119050268.1">
    <property type="nucleotide sequence ID" value="NZ_CP032157.1"/>
</dbReference>
<evidence type="ECO:0000313" key="4">
    <source>
        <dbReference type="Proteomes" id="UP000263900"/>
    </source>
</evidence>
<evidence type="ECO:0000259" key="2">
    <source>
        <dbReference type="Pfam" id="PF02698"/>
    </source>
</evidence>
<reference evidence="3 4" key="1">
    <citation type="submission" date="2018-09" db="EMBL/GenBank/DDBJ databases">
        <title>Genome sequencing of strain 6GH32-13.</title>
        <authorList>
            <person name="Weon H.-Y."/>
            <person name="Heo J."/>
            <person name="Kwon S.-W."/>
        </authorList>
    </citation>
    <scope>NUCLEOTIDE SEQUENCE [LARGE SCALE GENOMIC DNA]</scope>
    <source>
        <strain evidence="3 4">5GH32-13</strain>
    </source>
</reference>
<keyword evidence="4" id="KW-1185">Reference proteome</keyword>
<dbReference type="Gene3D" id="3.40.50.620">
    <property type="entry name" value="HUPs"/>
    <property type="match status" value="1"/>
</dbReference>
<dbReference type="AlphaFoldDB" id="A0A3B7MVD1"/>
<dbReference type="Pfam" id="PF02698">
    <property type="entry name" value="DUF218"/>
    <property type="match status" value="1"/>
</dbReference>
<dbReference type="InterPro" id="IPR003848">
    <property type="entry name" value="DUF218"/>
</dbReference>
<evidence type="ECO:0000313" key="3">
    <source>
        <dbReference type="EMBL" id="AXY74381.1"/>
    </source>
</evidence>
<dbReference type="OrthoDB" id="1092058at2"/>
<accession>A0A3B7MVD1</accession>
<dbReference type="EMBL" id="CP032157">
    <property type="protein sequence ID" value="AXY74381.1"/>
    <property type="molecule type" value="Genomic_DNA"/>
</dbReference>